<dbReference type="InterPro" id="IPR018669">
    <property type="entry name" value="Toxin_HigB"/>
</dbReference>
<evidence type="ECO:0000313" key="2">
    <source>
        <dbReference type="EMBL" id="UOO80414.1"/>
    </source>
</evidence>
<dbReference type="KEGG" id="usu:LVJ78_05300"/>
<keyword evidence="3" id="KW-1185">Reference proteome</keyword>
<dbReference type="Pfam" id="PF09907">
    <property type="entry name" value="HigB_toxin"/>
    <property type="match status" value="1"/>
</dbReference>
<sequence>MEILGKGKLEQFRRKHPDSRKALTRWIADVEREDWQTPQDIKAVYQSADFLAGNRVIFNIRGNHFRLIAVVVYAAGRLIIEWVGTHAEYDKKSF</sequence>
<dbReference type="AlphaFoldDB" id="A0AAE9KHU8"/>
<dbReference type="Proteomes" id="UP000294721">
    <property type="component" value="Unassembled WGS sequence"/>
</dbReference>
<evidence type="ECO:0000313" key="1">
    <source>
        <dbReference type="EMBL" id="TCP10209.1"/>
    </source>
</evidence>
<accession>A0AAE9KHU8</accession>
<dbReference type="GO" id="GO:0004519">
    <property type="term" value="F:endonuclease activity"/>
    <property type="evidence" value="ECO:0007669"/>
    <property type="project" value="InterPro"/>
</dbReference>
<dbReference type="RefSeq" id="WP_132952464.1">
    <property type="nucleotide sequence ID" value="NZ_CALJUB010000060.1"/>
</dbReference>
<name>A0AAE9KHU8_9NEIS</name>
<organism evidence="2 4">
    <name type="scientific">Uruburuella suis</name>
    <dbReference type="NCBI Taxonomy" id="252130"/>
    <lineage>
        <taxon>Bacteria</taxon>
        <taxon>Pseudomonadati</taxon>
        <taxon>Pseudomonadota</taxon>
        <taxon>Betaproteobacteria</taxon>
        <taxon>Neisseriales</taxon>
        <taxon>Neisseriaceae</taxon>
        <taxon>Uruburuella</taxon>
    </lineage>
</organism>
<evidence type="ECO:0000313" key="3">
    <source>
        <dbReference type="Proteomes" id="UP000294721"/>
    </source>
</evidence>
<reference evidence="2" key="2">
    <citation type="submission" date="2021-12" db="EMBL/GenBank/DDBJ databases">
        <authorList>
            <person name="Veyrier F.J."/>
        </authorList>
    </citation>
    <scope>NUCLEOTIDE SEQUENCE</scope>
    <source>
        <strain evidence="2">1258/02</strain>
    </source>
</reference>
<protein>
    <submittedName>
        <fullName evidence="2">Type II toxin-antitoxin system HigB family toxin</fullName>
    </submittedName>
    <submittedName>
        <fullName evidence="1">mRNA interferase HigB</fullName>
    </submittedName>
</protein>
<dbReference type="GO" id="GO:0110001">
    <property type="term" value="C:toxin-antitoxin complex"/>
    <property type="evidence" value="ECO:0007669"/>
    <property type="project" value="InterPro"/>
</dbReference>
<dbReference type="GO" id="GO:0003723">
    <property type="term" value="F:RNA binding"/>
    <property type="evidence" value="ECO:0007669"/>
    <property type="project" value="InterPro"/>
</dbReference>
<dbReference type="Proteomes" id="UP000829756">
    <property type="component" value="Chromosome"/>
</dbReference>
<gene>
    <name evidence="1" type="ORF">EV680_102107</name>
    <name evidence="2" type="ORF">LVJ78_05300</name>
</gene>
<dbReference type="EMBL" id="SLXE01000002">
    <property type="protein sequence ID" value="TCP10209.1"/>
    <property type="molecule type" value="Genomic_DNA"/>
</dbReference>
<proteinExistence type="predicted"/>
<reference evidence="2" key="3">
    <citation type="journal article" date="2022" name="Res Sq">
        <title>Evolution of multicellular longitudinally dividing oral cavity symbionts (Neisseriaceae).</title>
        <authorList>
            <person name="Nyongesa S."/>
            <person name="Weber P."/>
            <person name="Bernet E."/>
            <person name="Pullido F."/>
            <person name="Nieckarz M."/>
            <person name="Delaby M."/>
            <person name="Nieves C."/>
            <person name="Viehboeck T."/>
            <person name="Krause N."/>
            <person name="Rivera-Millot A."/>
            <person name="Nakamura A."/>
            <person name="Vischer N."/>
            <person name="VanNieuwenhze M."/>
            <person name="Brun Y."/>
            <person name="Cava F."/>
            <person name="Bulgheresi S."/>
            <person name="Veyrier F."/>
        </authorList>
    </citation>
    <scope>NUCLEOTIDE SEQUENCE</scope>
    <source>
        <strain evidence="2">1258/02</strain>
    </source>
</reference>
<evidence type="ECO:0000313" key="4">
    <source>
        <dbReference type="Proteomes" id="UP000829756"/>
    </source>
</evidence>
<dbReference type="EMBL" id="CP091507">
    <property type="protein sequence ID" value="UOO80414.1"/>
    <property type="molecule type" value="Genomic_DNA"/>
</dbReference>
<reference evidence="1 3" key="1">
    <citation type="submission" date="2019-03" db="EMBL/GenBank/DDBJ databases">
        <title>Genomic Encyclopedia of Type Strains, Phase IV (KMG-IV): sequencing the most valuable type-strain genomes for metagenomic binning, comparative biology and taxonomic classification.</title>
        <authorList>
            <person name="Goeker M."/>
        </authorList>
    </citation>
    <scope>NUCLEOTIDE SEQUENCE [LARGE SCALE GENOMIC DNA]</scope>
    <source>
        <strain evidence="1 3">DSM 17474</strain>
    </source>
</reference>